<protein>
    <recommendedName>
        <fullName evidence="3">DUF3224 domain-containing protein</fullName>
    </recommendedName>
</protein>
<dbReference type="InterPro" id="IPR021607">
    <property type="entry name" value="DUF3224"/>
</dbReference>
<evidence type="ECO:0008006" key="3">
    <source>
        <dbReference type="Google" id="ProtNLM"/>
    </source>
</evidence>
<reference evidence="1" key="1">
    <citation type="submission" date="2021-01" db="EMBL/GenBank/DDBJ databases">
        <title>Whole genome shotgun sequence of Virgisporangium aurantiacum NBRC 16421.</title>
        <authorList>
            <person name="Komaki H."/>
            <person name="Tamura T."/>
        </authorList>
    </citation>
    <scope>NUCLEOTIDE SEQUENCE</scope>
    <source>
        <strain evidence="1">NBRC 16421</strain>
    </source>
</reference>
<dbReference type="Proteomes" id="UP000612585">
    <property type="component" value="Unassembled WGS sequence"/>
</dbReference>
<name>A0A8J3YZZ7_9ACTN</name>
<dbReference type="InterPro" id="IPR023159">
    <property type="entry name" value="SO1590-like_sf"/>
</dbReference>
<keyword evidence="2" id="KW-1185">Reference proteome</keyword>
<sequence>MSLRATGTFELEWDEQPPYDDAEGATLATVTITKTWTGDIEATSVTKLIKAMTAEPTSAGLVAVERVTGKVNGRVGSFVLLHNAISDRGDRFLNVVVLPDSGTGELAGIKGTLNVDVVDGAHNVTLDYTLPAE</sequence>
<dbReference type="SUPFAM" id="SSF159238">
    <property type="entry name" value="SO1590-like"/>
    <property type="match status" value="1"/>
</dbReference>
<proteinExistence type="predicted"/>
<dbReference type="RefSeq" id="WP_203990393.1">
    <property type="nucleotide sequence ID" value="NZ_BOPG01000012.1"/>
</dbReference>
<evidence type="ECO:0000313" key="1">
    <source>
        <dbReference type="EMBL" id="GIJ54779.1"/>
    </source>
</evidence>
<organism evidence="1 2">
    <name type="scientific">Virgisporangium aurantiacum</name>
    <dbReference type="NCBI Taxonomy" id="175570"/>
    <lineage>
        <taxon>Bacteria</taxon>
        <taxon>Bacillati</taxon>
        <taxon>Actinomycetota</taxon>
        <taxon>Actinomycetes</taxon>
        <taxon>Micromonosporales</taxon>
        <taxon>Micromonosporaceae</taxon>
        <taxon>Virgisporangium</taxon>
    </lineage>
</organism>
<comment type="caution">
    <text evidence="1">The sequence shown here is derived from an EMBL/GenBank/DDBJ whole genome shotgun (WGS) entry which is preliminary data.</text>
</comment>
<gene>
    <name evidence="1" type="ORF">Vau01_022950</name>
</gene>
<dbReference type="Gene3D" id="2.40.350.10">
    <property type="entry name" value="SO1590-like"/>
    <property type="match status" value="1"/>
</dbReference>
<dbReference type="EMBL" id="BOPG01000012">
    <property type="protein sequence ID" value="GIJ54779.1"/>
    <property type="molecule type" value="Genomic_DNA"/>
</dbReference>
<dbReference type="Pfam" id="PF11528">
    <property type="entry name" value="DUF3224"/>
    <property type="match status" value="1"/>
</dbReference>
<evidence type="ECO:0000313" key="2">
    <source>
        <dbReference type="Proteomes" id="UP000612585"/>
    </source>
</evidence>
<dbReference type="AlphaFoldDB" id="A0A8J3YZZ7"/>
<accession>A0A8J3YZZ7</accession>